<accession>A0ABV5MM99</accession>
<evidence type="ECO:0000313" key="3">
    <source>
        <dbReference type="Proteomes" id="UP001589608"/>
    </source>
</evidence>
<dbReference type="EMBL" id="JBHMCA010000069">
    <property type="protein sequence ID" value="MFB9449688.1"/>
    <property type="molecule type" value="Genomic_DNA"/>
</dbReference>
<reference evidence="2 3" key="1">
    <citation type="submission" date="2024-09" db="EMBL/GenBank/DDBJ databases">
        <authorList>
            <person name="Sun Q."/>
            <person name="Mori K."/>
        </authorList>
    </citation>
    <scope>NUCLEOTIDE SEQUENCE [LARGE SCALE GENOMIC DNA]</scope>
    <source>
        <strain evidence="2 3">JCM 3307</strain>
    </source>
</reference>
<dbReference type="Proteomes" id="UP001589608">
    <property type="component" value="Unassembled WGS sequence"/>
</dbReference>
<feature type="compositionally biased region" description="Basic and acidic residues" evidence="1">
    <location>
        <begin position="120"/>
        <end position="129"/>
    </location>
</feature>
<sequence>MSAIVDDPDVLVIGSQSILGAIPEHLLPSVVTRSSEVDIAFFNDPDGRKADLVDGGIGEMSPFDSTYGYYAQGVDTPRRSCPTAGGTGSSWSPTPIPVPRRPAASSPTTARRPSSRPAGRRPDLRLGTA</sequence>
<feature type="region of interest" description="Disordered" evidence="1">
    <location>
        <begin position="74"/>
        <end position="129"/>
    </location>
</feature>
<dbReference type="RefSeq" id="WP_246655964.1">
    <property type="nucleotide sequence ID" value="NZ_CP061913.1"/>
</dbReference>
<gene>
    <name evidence="2" type="ORF">ACFFTR_41970</name>
</gene>
<evidence type="ECO:0000256" key="1">
    <source>
        <dbReference type="SAM" id="MobiDB-lite"/>
    </source>
</evidence>
<protein>
    <submittedName>
        <fullName evidence="2">Uncharacterized protein</fullName>
    </submittedName>
</protein>
<feature type="compositionally biased region" description="Low complexity" evidence="1">
    <location>
        <begin position="101"/>
        <end position="117"/>
    </location>
</feature>
<name>A0ABV5MM99_9ACTN</name>
<keyword evidence="3" id="KW-1185">Reference proteome</keyword>
<comment type="caution">
    <text evidence="2">The sequence shown here is derived from an EMBL/GenBank/DDBJ whole genome shotgun (WGS) entry which is preliminary data.</text>
</comment>
<proteinExistence type="predicted"/>
<organism evidence="2 3">
    <name type="scientific">Dactylosporangium vinaceum</name>
    <dbReference type="NCBI Taxonomy" id="53362"/>
    <lineage>
        <taxon>Bacteria</taxon>
        <taxon>Bacillati</taxon>
        <taxon>Actinomycetota</taxon>
        <taxon>Actinomycetes</taxon>
        <taxon>Micromonosporales</taxon>
        <taxon>Micromonosporaceae</taxon>
        <taxon>Dactylosporangium</taxon>
    </lineage>
</organism>
<evidence type="ECO:0000313" key="2">
    <source>
        <dbReference type="EMBL" id="MFB9449688.1"/>
    </source>
</evidence>